<gene>
    <name evidence="2" type="ORF">GCM10009102_29130</name>
</gene>
<evidence type="ECO:0000256" key="1">
    <source>
        <dbReference type="SAM" id="MobiDB-lite"/>
    </source>
</evidence>
<sequence>MAGKNQHVVPHSGGWAVRGAGNSRVSSIHSTQAEAAQAARGTAQRQQSELLIHGRNGQIRERDSYGNDPFPPKG</sequence>
<accession>A0ABN1HZ76</accession>
<dbReference type="Proteomes" id="UP001500238">
    <property type="component" value="Unassembled WGS sequence"/>
</dbReference>
<dbReference type="EMBL" id="BAAAES010000011">
    <property type="protein sequence ID" value="GAA0675141.1"/>
    <property type="molecule type" value="Genomic_DNA"/>
</dbReference>
<proteinExistence type="predicted"/>
<keyword evidence="3" id="KW-1185">Reference proteome</keyword>
<feature type="region of interest" description="Disordered" evidence="1">
    <location>
        <begin position="1"/>
        <end position="74"/>
    </location>
</feature>
<feature type="compositionally biased region" description="Low complexity" evidence="1">
    <location>
        <begin position="31"/>
        <end position="47"/>
    </location>
</feature>
<name>A0ABN1HZ76_9SPHN</name>
<evidence type="ECO:0000313" key="3">
    <source>
        <dbReference type="Proteomes" id="UP001500238"/>
    </source>
</evidence>
<reference evidence="2 3" key="1">
    <citation type="journal article" date="2019" name="Int. J. Syst. Evol. Microbiol.">
        <title>The Global Catalogue of Microorganisms (GCM) 10K type strain sequencing project: providing services to taxonomists for standard genome sequencing and annotation.</title>
        <authorList>
            <consortium name="The Broad Institute Genomics Platform"/>
            <consortium name="The Broad Institute Genome Sequencing Center for Infectious Disease"/>
            <person name="Wu L."/>
            <person name="Ma J."/>
        </authorList>
    </citation>
    <scope>NUCLEOTIDE SEQUENCE [LARGE SCALE GENOMIC DNA]</scope>
    <source>
        <strain evidence="2 3">JCM 14603</strain>
    </source>
</reference>
<dbReference type="InterPro" id="IPR018691">
    <property type="entry name" value="DUF2188"/>
</dbReference>
<comment type="caution">
    <text evidence="2">The sequence shown here is derived from an EMBL/GenBank/DDBJ whole genome shotgun (WGS) entry which is preliminary data.</text>
</comment>
<protein>
    <submittedName>
        <fullName evidence="2">DUF2188 domain-containing protein</fullName>
    </submittedName>
</protein>
<dbReference type="Pfam" id="PF09954">
    <property type="entry name" value="DUF2188"/>
    <property type="match status" value="1"/>
</dbReference>
<evidence type="ECO:0000313" key="2">
    <source>
        <dbReference type="EMBL" id="GAA0675141.1"/>
    </source>
</evidence>
<organism evidence="2 3">
    <name type="scientific">Sphingomonas insulae</name>
    <dbReference type="NCBI Taxonomy" id="424800"/>
    <lineage>
        <taxon>Bacteria</taxon>
        <taxon>Pseudomonadati</taxon>
        <taxon>Pseudomonadota</taxon>
        <taxon>Alphaproteobacteria</taxon>
        <taxon>Sphingomonadales</taxon>
        <taxon>Sphingomonadaceae</taxon>
        <taxon>Sphingomonas</taxon>
    </lineage>
</organism>
<dbReference type="RefSeq" id="WP_163956676.1">
    <property type="nucleotide sequence ID" value="NZ_BAAAES010000011.1"/>
</dbReference>